<dbReference type="PANTHER" id="PTHR11527">
    <property type="entry name" value="HEAT-SHOCK PROTEIN 20 FAMILY MEMBER"/>
    <property type="match status" value="1"/>
</dbReference>
<evidence type="ECO:0000256" key="1">
    <source>
        <dbReference type="PROSITE-ProRule" id="PRU00285"/>
    </source>
</evidence>
<dbReference type="Gene3D" id="2.60.40.790">
    <property type="match status" value="1"/>
</dbReference>
<dbReference type="STRING" id="1752398.A8M32_19615"/>
<evidence type="ECO:0000313" key="5">
    <source>
        <dbReference type="Proteomes" id="UP000094342"/>
    </source>
</evidence>
<dbReference type="CDD" id="cd06464">
    <property type="entry name" value="ACD_sHsps-like"/>
    <property type="match status" value="1"/>
</dbReference>
<comment type="similarity">
    <text evidence="1 2">Belongs to the small heat shock protein (HSP20) family.</text>
</comment>
<dbReference type="InterPro" id="IPR002068">
    <property type="entry name" value="A-crystallin/Hsp20_dom"/>
</dbReference>
<comment type="caution">
    <text evidence="4">The sequence shown here is derived from an EMBL/GenBank/DDBJ whole genome shotgun (WGS) entry which is preliminary data.</text>
</comment>
<dbReference type="AlphaFoldDB" id="A0A1E3V9M2"/>
<accession>A0A1E3V9M2</accession>
<gene>
    <name evidence="4" type="ORF">A8M32_19615</name>
</gene>
<dbReference type="InterPro" id="IPR008978">
    <property type="entry name" value="HSP20-like_chaperone"/>
</dbReference>
<proteinExistence type="inferred from homology"/>
<keyword evidence="5" id="KW-1185">Reference proteome</keyword>
<protein>
    <submittedName>
        <fullName evidence="4">Molecular chaperone Hsp20</fullName>
    </submittedName>
</protein>
<dbReference type="OrthoDB" id="9808910at2"/>
<dbReference type="SUPFAM" id="SSF49764">
    <property type="entry name" value="HSP20-like chaperones"/>
    <property type="match status" value="1"/>
</dbReference>
<dbReference type="InterPro" id="IPR031107">
    <property type="entry name" value="Small_HSP"/>
</dbReference>
<sequence>MAEKATKLPVKTEEKAVKHGAESWLPFEGLRSEIDRLFDEFTPSLWRRPFGSALMQRMPRIPEWAIAPAVDVAETEKAYEITAELPGIEEKDIEVKISNGSLSIKGKKQETKEEKGKEYFVSERRYGSFQRAFQVPEGVDTDKVEAAFAKGVLTITLPKSEDAQKKERKITVKAA</sequence>
<dbReference type="Pfam" id="PF00011">
    <property type="entry name" value="HSP20"/>
    <property type="match status" value="1"/>
</dbReference>
<feature type="domain" description="SHSP" evidence="3">
    <location>
        <begin position="61"/>
        <end position="175"/>
    </location>
</feature>
<dbReference type="Proteomes" id="UP000094342">
    <property type="component" value="Unassembled WGS sequence"/>
</dbReference>
<dbReference type="RefSeq" id="WP_069460102.1">
    <property type="nucleotide sequence ID" value="NZ_LYBW01000061.1"/>
</dbReference>
<dbReference type="EMBL" id="LYBW01000061">
    <property type="protein sequence ID" value="ODR89536.1"/>
    <property type="molecule type" value="Genomic_DNA"/>
</dbReference>
<organism evidence="4 5">
    <name type="scientific">Sinorhizobium alkalisoli</name>
    <dbReference type="NCBI Taxonomy" id="1752398"/>
    <lineage>
        <taxon>Bacteria</taxon>
        <taxon>Pseudomonadati</taxon>
        <taxon>Pseudomonadota</taxon>
        <taxon>Alphaproteobacteria</taxon>
        <taxon>Hyphomicrobiales</taxon>
        <taxon>Rhizobiaceae</taxon>
        <taxon>Sinorhizobium/Ensifer group</taxon>
        <taxon>Sinorhizobium</taxon>
    </lineage>
</organism>
<evidence type="ECO:0000259" key="3">
    <source>
        <dbReference type="PROSITE" id="PS01031"/>
    </source>
</evidence>
<evidence type="ECO:0000313" key="4">
    <source>
        <dbReference type="EMBL" id="ODR89536.1"/>
    </source>
</evidence>
<dbReference type="PROSITE" id="PS01031">
    <property type="entry name" value="SHSP"/>
    <property type="match status" value="1"/>
</dbReference>
<evidence type="ECO:0000256" key="2">
    <source>
        <dbReference type="RuleBase" id="RU003616"/>
    </source>
</evidence>
<reference evidence="5" key="1">
    <citation type="submission" date="2016-05" db="EMBL/GenBank/DDBJ databases">
        <authorList>
            <person name="Li Y."/>
        </authorList>
    </citation>
    <scope>NUCLEOTIDE SEQUENCE [LARGE SCALE GENOMIC DNA]</scope>
    <source>
        <strain evidence="5">YIC4027</strain>
    </source>
</reference>
<name>A0A1E3V9M2_9HYPH</name>